<dbReference type="GO" id="GO:0006351">
    <property type="term" value="P:DNA-templated transcription"/>
    <property type="evidence" value="ECO:0007669"/>
    <property type="project" value="TreeGrafter"/>
</dbReference>
<protein>
    <recommendedName>
        <fullName evidence="5">HTH lysR-type domain-containing protein</fullName>
    </recommendedName>
</protein>
<evidence type="ECO:0000256" key="4">
    <source>
        <dbReference type="ARBA" id="ARBA00023163"/>
    </source>
</evidence>
<comment type="similarity">
    <text evidence="1">Belongs to the LysR transcriptional regulatory family.</text>
</comment>
<dbReference type="InterPro" id="IPR058163">
    <property type="entry name" value="LysR-type_TF_proteobact-type"/>
</dbReference>
<sequence>MRAAALELGLSASALSHALKRLEDRLGVRLVNRTTRALSITVEGRELERYAATGLDTIGEGLAAIRARKQSEIQMLKISLSHDAARLLLWPVLWSFQQRWPNVHLDLVIEERLVDLVAEGFDGGIRYGDRVPEGMVGLELTHPLKWVVVAAPSDLQHAGRPENPSDLRRHVCIENRIGDGSIYRWELGDGDRMVKVIPSGMLRVSSTDSLLAATLQGLGLAYCLELRVQDEISSGALEVVMPDWASMGAPFMLYYPTRRQSLPGLKGLAEVIRTQMIDAC</sequence>
<dbReference type="InterPro" id="IPR036388">
    <property type="entry name" value="WH-like_DNA-bd_sf"/>
</dbReference>
<dbReference type="Gene3D" id="1.10.10.10">
    <property type="entry name" value="Winged helix-like DNA-binding domain superfamily/Winged helix DNA-binding domain"/>
    <property type="match status" value="1"/>
</dbReference>
<dbReference type="PROSITE" id="PS50931">
    <property type="entry name" value="HTH_LYSR"/>
    <property type="match status" value="1"/>
</dbReference>
<gene>
    <name evidence="6" type="ORF">B9Y64_17740</name>
</gene>
<keyword evidence="2" id="KW-0805">Transcription regulation</keyword>
<dbReference type="OrthoDB" id="9810065at2"/>
<evidence type="ECO:0000313" key="7">
    <source>
        <dbReference type="Proteomes" id="UP000230167"/>
    </source>
</evidence>
<keyword evidence="4" id="KW-0804">Transcription</keyword>
<name>A0A2J0U7S3_STEMA</name>
<dbReference type="InterPro" id="IPR036390">
    <property type="entry name" value="WH_DNA-bd_sf"/>
</dbReference>
<dbReference type="Proteomes" id="UP000230167">
    <property type="component" value="Unassembled WGS sequence"/>
</dbReference>
<evidence type="ECO:0000259" key="5">
    <source>
        <dbReference type="PROSITE" id="PS50931"/>
    </source>
</evidence>
<reference evidence="6 7" key="1">
    <citation type="journal article" date="2017" name="Front. Microbiol.">
        <title>Double-Face Meets the Bacterial World: The Opportunistic Pathogen Stenotrophomonas maltophilia.</title>
        <authorList>
            <person name="Lira F."/>
            <person name="Berg G."/>
            <person name="Martinez J.L."/>
        </authorList>
    </citation>
    <scope>NUCLEOTIDE SEQUENCE [LARGE SCALE GENOMIC DNA]</scope>
    <source>
        <strain evidence="6 7">EA1</strain>
    </source>
</reference>
<evidence type="ECO:0000256" key="3">
    <source>
        <dbReference type="ARBA" id="ARBA00023125"/>
    </source>
</evidence>
<comment type="caution">
    <text evidence="6">The sequence shown here is derived from an EMBL/GenBank/DDBJ whole genome shotgun (WGS) entry which is preliminary data.</text>
</comment>
<feature type="domain" description="HTH lysR-type" evidence="5">
    <location>
        <begin position="1"/>
        <end position="41"/>
    </location>
</feature>
<dbReference type="AlphaFoldDB" id="A0A2J0U7S3"/>
<dbReference type="InterPro" id="IPR000847">
    <property type="entry name" value="LysR_HTH_N"/>
</dbReference>
<dbReference type="SUPFAM" id="SSF53850">
    <property type="entry name" value="Periplasmic binding protein-like II"/>
    <property type="match status" value="1"/>
</dbReference>
<evidence type="ECO:0000256" key="2">
    <source>
        <dbReference type="ARBA" id="ARBA00023015"/>
    </source>
</evidence>
<dbReference type="Pfam" id="PF03466">
    <property type="entry name" value="LysR_substrate"/>
    <property type="match status" value="1"/>
</dbReference>
<dbReference type="PANTHER" id="PTHR30537">
    <property type="entry name" value="HTH-TYPE TRANSCRIPTIONAL REGULATOR"/>
    <property type="match status" value="1"/>
</dbReference>
<dbReference type="EMBL" id="NEQV01000006">
    <property type="protein sequence ID" value="PJL25357.1"/>
    <property type="molecule type" value="Genomic_DNA"/>
</dbReference>
<organism evidence="6 7">
    <name type="scientific">Stenotrophomonas maltophilia</name>
    <name type="common">Pseudomonas maltophilia</name>
    <name type="synonym">Xanthomonas maltophilia</name>
    <dbReference type="NCBI Taxonomy" id="40324"/>
    <lineage>
        <taxon>Bacteria</taxon>
        <taxon>Pseudomonadati</taxon>
        <taxon>Pseudomonadota</taxon>
        <taxon>Gammaproteobacteria</taxon>
        <taxon>Lysobacterales</taxon>
        <taxon>Lysobacteraceae</taxon>
        <taxon>Stenotrophomonas</taxon>
        <taxon>Stenotrophomonas maltophilia group</taxon>
    </lineage>
</organism>
<dbReference type="GO" id="GO:0003700">
    <property type="term" value="F:DNA-binding transcription factor activity"/>
    <property type="evidence" value="ECO:0007669"/>
    <property type="project" value="InterPro"/>
</dbReference>
<dbReference type="Gene3D" id="3.40.190.290">
    <property type="match status" value="1"/>
</dbReference>
<accession>A0A2J0U7S3</accession>
<proteinExistence type="inferred from homology"/>
<evidence type="ECO:0000313" key="6">
    <source>
        <dbReference type="EMBL" id="PJL25357.1"/>
    </source>
</evidence>
<dbReference type="SUPFAM" id="SSF46785">
    <property type="entry name" value="Winged helix' DNA-binding domain"/>
    <property type="match status" value="1"/>
</dbReference>
<evidence type="ECO:0000256" key="1">
    <source>
        <dbReference type="ARBA" id="ARBA00009437"/>
    </source>
</evidence>
<dbReference type="PANTHER" id="PTHR30537:SF1">
    <property type="entry name" value="HTH-TYPE TRANSCRIPTIONAL REGULATOR PGRR"/>
    <property type="match status" value="1"/>
</dbReference>
<dbReference type="Pfam" id="PF00126">
    <property type="entry name" value="HTH_1"/>
    <property type="match status" value="1"/>
</dbReference>
<keyword evidence="3" id="KW-0238">DNA-binding</keyword>
<dbReference type="GO" id="GO:0043565">
    <property type="term" value="F:sequence-specific DNA binding"/>
    <property type="evidence" value="ECO:0007669"/>
    <property type="project" value="TreeGrafter"/>
</dbReference>
<dbReference type="InterPro" id="IPR005119">
    <property type="entry name" value="LysR_subst-bd"/>
</dbReference>